<dbReference type="OrthoDB" id="6443802at2"/>
<reference evidence="2 4" key="1">
    <citation type="journal article" date="2017" name="Nat. Microbiol.">
        <title>Natural product diversity associated with the nematode symbionts Photorhabdus and Xenorhabdus.</title>
        <authorList>
            <person name="Tobias N.J."/>
            <person name="Wolff H."/>
            <person name="Djahanschiri B."/>
            <person name="Grundmann F."/>
            <person name="Kronenwerth M."/>
            <person name="Shi Y.M."/>
            <person name="Simonyi S."/>
            <person name="Grun P."/>
            <person name="Shapiro-Ilan D."/>
            <person name="Pidot S.J."/>
            <person name="Stinear T.P."/>
            <person name="Ebersberger I."/>
            <person name="Bode H.B."/>
        </authorList>
    </citation>
    <scope>NUCLEOTIDE SEQUENCE [LARGE SCALE GENOMIC DNA]</scope>
    <source>
        <strain evidence="2 4">DSM 16337</strain>
    </source>
</reference>
<dbReference type="RefSeq" id="WP_099133746.1">
    <property type="nucleotide sequence ID" value="NZ_CAWNOJ010000036.1"/>
</dbReference>
<dbReference type="Proteomes" id="UP000225605">
    <property type="component" value="Unassembled WGS sequence"/>
</dbReference>
<organism evidence="2 4">
    <name type="scientific">Xenorhabdus ehlersii</name>
    <dbReference type="NCBI Taxonomy" id="290111"/>
    <lineage>
        <taxon>Bacteria</taxon>
        <taxon>Pseudomonadati</taxon>
        <taxon>Pseudomonadota</taxon>
        <taxon>Gammaproteobacteria</taxon>
        <taxon>Enterobacterales</taxon>
        <taxon>Morganellaceae</taxon>
        <taxon>Xenorhabdus</taxon>
    </lineage>
</organism>
<sequence length="207" mass="23844">MGQYRHTVSNVMAMASDELIQKTVQWHTYDEGKFYCFLDEPKYKPKYRLNIVGHSSPPGSSILFWGTMLQAHGMNQVKFCSTVHKLVTGLKNKGQNIQSIRIIACYSGTNGLAQLLANHLHMPVKGCLGGTRMSSTASLRPNLHITRYLIDKPDRDSQYFPEERDRQLRHDPGYGLYRWYDPQTQQSDSDSEFDAFVSQRVPRENRR</sequence>
<protein>
    <submittedName>
        <fullName evidence="2">Uncharacterized protein</fullName>
    </submittedName>
</protein>
<evidence type="ECO:0000313" key="5">
    <source>
        <dbReference type="Proteomes" id="UP000283568"/>
    </source>
</evidence>
<evidence type="ECO:0000313" key="3">
    <source>
        <dbReference type="EMBL" id="RKE91456.1"/>
    </source>
</evidence>
<proteinExistence type="predicted"/>
<feature type="region of interest" description="Disordered" evidence="1">
    <location>
        <begin position="179"/>
        <end position="207"/>
    </location>
</feature>
<dbReference type="AlphaFoldDB" id="A0A2D0ILC8"/>
<dbReference type="Proteomes" id="UP000283568">
    <property type="component" value="Unassembled WGS sequence"/>
</dbReference>
<dbReference type="EMBL" id="NIBT01000024">
    <property type="protein sequence ID" value="PHM22582.1"/>
    <property type="molecule type" value="Genomic_DNA"/>
</dbReference>
<comment type="caution">
    <text evidence="2">The sequence shown here is derived from an EMBL/GenBank/DDBJ whole genome shotgun (WGS) entry which is preliminary data.</text>
</comment>
<evidence type="ECO:0000256" key="1">
    <source>
        <dbReference type="SAM" id="MobiDB-lite"/>
    </source>
</evidence>
<name>A0A2D0ILC8_9GAMM</name>
<keyword evidence="5" id="KW-1185">Reference proteome</keyword>
<dbReference type="EMBL" id="RAQI01000002">
    <property type="protein sequence ID" value="RKE91456.1"/>
    <property type="molecule type" value="Genomic_DNA"/>
</dbReference>
<evidence type="ECO:0000313" key="2">
    <source>
        <dbReference type="EMBL" id="PHM22582.1"/>
    </source>
</evidence>
<accession>A0A2D0ILC8</accession>
<reference evidence="3 5" key="2">
    <citation type="submission" date="2018-09" db="EMBL/GenBank/DDBJ databases">
        <title>Genomic Encyclopedia of Archaeal and Bacterial Type Strains, Phase II (KMG-II): from individual species to whole genera.</title>
        <authorList>
            <person name="Goeker M."/>
        </authorList>
    </citation>
    <scope>NUCLEOTIDE SEQUENCE [LARGE SCALE GENOMIC DNA]</scope>
    <source>
        <strain evidence="3 5">DSM 16337</strain>
    </source>
</reference>
<gene>
    <name evidence="3" type="ORF">BDE27_1682</name>
    <name evidence="2" type="ORF">Xehl_03593</name>
</gene>
<evidence type="ECO:0000313" key="4">
    <source>
        <dbReference type="Proteomes" id="UP000225605"/>
    </source>
</evidence>